<organism evidence="1 2">
    <name type="scientific">Paenibacillus arenilitoris</name>
    <dbReference type="NCBI Taxonomy" id="2772299"/>
    <lineage>
        <taxon>Bacteria</taxon>
        <taxon>Bacillati</taxon>
        <taxon>Bacillota</taxon>
        <taxon>Bacilli</taxon>
        <taxon>Bacillales</taxon>
        <taxon>Paenibacillaceae</taxon>
        <taxon>Paenibacillus</taxon>
    </lineage>
</organism>
<dbReference type="InterPro" id="IPR027417">
    <property type="entry name" value="P-loop_NTPase"/>
</dbReference>
<sequence length="93" mass="10528">MPTILVTGMSGTGKTTALEKLAERGHRTVDTDSDEWSHWVRLPDGSDDWVWREDAIKELLTGHREGKLFVAGCKSNQGIFYLDEVVRQLERLA</sequence>
<dbReference type="EMBL" id="JACXIY010000005">
    <property type="protein sequence ID" value="MBD2867843.1"/>
    <property type="molecule type" value="Genomic_DNA"/>
</dbReference>
<proteinExistence type="predicted"/>
<accession>A0A927H4T8</accession>
<comment type="caution">
    <text evidence="1">The sequence shown here is derived from an EMBL/GenBank/DDBJ whole genome shotgun (WGS) entry which is preliminary data.</text>
</comment>
<dbReference type="SUPFAM" id="SSF52540">
    <property type="entry name" value="P-loop containing nucleoside triphosphate hydrolases"/>
    <property type="match status" value="1"/>
</dbReference>
<dbReference type="Gene3D" id="3.40.50.300">
    <property type="entry name" value="P-loop containing nucleotide triphosphate hydrolases"/>
    <property type="match status" value="1"/>
</dbReference>
<evidence type="ECO:0000313" key="1">
    <source>
        <dbReference type="EMBL" id="MBD2867843.1"/>
    </source>
</evidence>
<dbReference type="Pfam" id="PF13238">
    <property type="entry name" value="AAA_18"/>
    <property type="match status" value="1"/>
</dbReference>
<reference evidence="1" key="1">
    <citation type="submission" date="2020-09" db="EMBL/GenBank/DDBJ databases">
        <title>A novel bacterium of genus Paenibacillus, isolated from South China Sea.</title>
        <authorList>
            <person name="Huang H."/>
            <person name="Mo K."/>
            <person name="Hu Y."/>
        </authorList>
    </citation>
    <scope>NUCLEOTIDE SEQUENCE</scope>
    <source>
        <strain evidence="1">IB182493</strain>
    </source>
</reference>
<gene>
    <name evidence="1" type="ORF">IDH41_04575</name>
</gene>
<dbReference type="Proteomes" id="UP000632125">
    <property type="component" value="Unassembled WGS sequence"/>
</dbReference>
<dbReference type="AlphaFoldDB" id="A0A927H4T8"/>
<evidence type="ECO:0000313" key="2">
    <source>
        <dbReference type="Proteomes" id="UP000632125"/>
    </source>
</evidence>
<dbReference type="RefSeq" id="WP_190858697.1">
    <property type="nucleotide sequence ID" value="NZ_JACXIY010000005.1"/>
</dbReference>
<keyword evidence="2" id="KW-1185">Reference proteome</keyword>
<protein>
    <recommendedName>
        <fullName evidence="3">Shikimate kinase</fullName>
    </recommendedName>
</protein>
<name>A0A927H4T8_9BACL</name>
<evidence type="ECO:0008006" key="3">
    <source>
        <dbReference type="Google" id="ProtNLM"/>
    </source>
</evidence>